<evidence type="ECO:0000256" key="4">
    <source>
        <dbReference type="ARBA" id="ARBA00022603"/>
    </source>
</evidence>
<dbReference type="Gene3D" id="3.40.50.150">
    <property type="entry name" value="Vaccinia Virus protein VP39"/>
    <property type="match status" value="1"/>
</dbReference>
<dbReference type="Pfam" id="PF17785">
    <property type="entry name" value="PUA_3"/>
    <property type="match status" value="1"/>
</dbReference>
<dbReference type="PANTHER" id="PTHR42873">
    <property type="entry name" value="RIBOSOMAL RNA LARGE SUBUNIT METHYLTRANSFERASE"/>
    <property type="match status" value="1"/>
</dbReference>
<keyword evidence="6" id="KW-0949">S-adenosyl-L-methionine</keyword>
<dbReference type="InterPro" id="IPR041532">
    <property type="entry name" value="RlmI-like_PUA"/>
</dbReference>
<keyword evidence="2" id="KW-0963">Cytoplasm</keyword>
<dbReference type="PROSITE" id="PS50890">
    <property type="entry name" value="PUA"/>
    <property type="match status" value="1"/>
</dbReference>
<keyword evidence="7" id="KW-0694">RNA-binding</keyword>
<dbReference type="Proteomes" id="UP000671862">
    <property type="component" value="Chromosome"/>
</dbReference>
<dbReference type="InterPro" id="IPR036974">
    <property type="entry name" value="PUA_sf"/>
</dbReference>
<name>A0ABX7S853_9BACT</name>
<dbReference type="EMBL" id="CP071446">
    <property type="protein sequence ID" value="QTA38772.1"/>
    <property type="molecule type" value="Genomic_DNA"/>
</dbReference>
<evidence type="ECO:0000259" key="9">
    <source>
        <dbReference type="SMART" id="SM00359"/>
    </source>
</evidence>
<protein>
    <submittedName>
        <fullName evidence="10">Class I SAM-dependent rRNA methyltransferase</fullName>
    </submittedName>
</protein>
<evidence type="ECO:0000256" key="7">
    <source>
        <dbReference type="ARBA" id="ARBA00022884"/>
    </source>
</evidence>
<dbReference type="RefSeq" id="WP_207567489.1">
    <property type="nucleotide sequence ID" value="NZ_CP071446.1"/>
</dbReference>
<sequence length="388" mass="44401">MKVFLKKNIKPRIKNGHPWIYDNEIEKIEGNVENGSIVNVFNHEKYFIGKGYLNTNSKIRVRLLTRKNESINKDFIKKRILAAIKRRNTSEKTFRVVFSEADNLPGLIVDKFESYIVIDITTLGMEKLKPYILESLIEIFNPLGIYEKSESSSRIKEGLEKISEWVYGRGPELIPFQINDIKFLADTKGQKTGAFLDQRYNAMILGNFSKNKICLDCFSYTGNFAVHMLRAGAKNVILIDYSKRALEIADEIMKLNKFENYELINANAFDFLKNLDKSSKMFDVISVDPPSFAKSASNKLSALKGYKEINLRAMRLLKDGGILATSSCTQVVSEQEFISTIIAATNDSGKIARTLYRGGQPFDHPIVLNIFETNYLKFFLLEIEKIRY</sequence>
<evidence type="ECO:0000256" key="2">
    <source>
        <dbReference type="ARBA" id="ARBA00022490"/>
    </source>
</evidence>
<dbReference type="InterPro" id="IPR002478">
    <property type="entry name" value="PUA"/>
</dbReference>
<reference evidence="10 11" key="1">
    <citation type="submission" date="2021-03" db="EMBL/GenBank/DDBJ databases">
        <title>Thermosipho ferrireducens sp.nov., an anaerobic thermophilic iron-reducing bacterium isolated from a deep-sea hydrothermal sulfide deposits.</title>
        <authorList>
            <person name="Zeng X."/>
            <person name="Chen Y."/>
            <person name="Shao Z."/>
        </authorList>
    </citation>
    <scope>NUCLEOTIDE SEQUENCE [LARGE SCALE GENOMIC DNA]</scope>
    <source>
        <strain evidence="10 11">JL129W03</strain>
    </source>
</reference>
<organism evidence="10 11">
    <name type="scientific">Thermosipho ferrireducens</name>
    <dbReference type="NCBI Taxonomy" id="2571116"/>
    <lineage>
        <taxon>Bacteria</taxon>
        <taxon>Thermotogati</taxon>
        <taxon>Thermotogota</taxon>
        <taxon>Thermotogae</taxon>
        <taxon>Thermotogales</taxon>
        <taxon>Fervidobacteriaceae</taxon>
        <taxon>Thermosipho</taxon>
    </lineage>
</organism>
<dbReference type="Pfam" id="PF13847">
    <property type="entry name" value="Methyltransf_31"/>
    <property type="match status" value="1"/>
</dbReference>
<evidence type="ECO:0000256" key="1">
    <source>
        <dbReference type="ARBA" id="ARBA00004496"/>
    </source>
</evidence>
<dbReference type="CDD" id="cd11572">
    <property type="entry name" value="RlmI_M_like"/>
    <property type="match status" value="1"/>
</dbReference>
<proteinExistence type="inferred from homology"/>
<dbReference type="CDD" id="cd02440">
    <property type="entry name" value="AdoMet_MTases"/>
    <property type="match status" value="1"/>
</dbReference>
<dbReference type="Gene3D" id="2.30.130.10">
    <property type="entry name" value="PUA domain"/>
    <property type="match status" value="1"/>
</dbReference>
<dbReference type="PANTHER" id="PTHR42873:SF1">
    <property type="entry name" value="S-ADENOSYLMETHIONINE-DEPENDENT METHYLTRANSFERASE DOMAIN-CONTAINING PROTEIN"/>
    <property type="match status" value="1"/>
</dbReference>
<comment type="subcellular location">
    <subcellularLocation>
        <location evidence="1">Cytoplasm</location>
    </subcellularLocation>
</comment>
<evidence type="ECO:0000256" key="3">
    <source>
        <dbReference type="ARBA" id="ARBA00022552"/>
    </source>
</evidence>
<dbReference type="InterPro" id="IPR025714">
    <property type="entry name" value="Methyltranfer_dom"/>
</dbReference>
<evidence type="ECO:0000256" key="8">
    <source>
        <dbReference type="ARBA" id="ARBA00038091"/>
    </source>
</evidence>
<keyword evidence="4 10" id="KW-0489">Methyltransferase</keyword>
<dbReference type="CDD" id="cd21153">
    <property type="entry name" value="PUA_RlmI"/>
    <property type="match status" value="1"/>
</dbReference>
<keyword evidence="3" id="KW-0698">rRNA processing</keyword>
<evidence type="ECO:0000256" key="6">
    <source>
        <dbReference type="ARBA" id="ARBA00022691"/>
    </source>
</evidence>
<dbReference type="SUPFAM" id="SSF88697">
    <property type="entry name" value="PUA domain-like"/>
    <property type="match status" value="1"/>
</dbReference>
<dbReference type="SMART" id="SM00359">
    <property type="entry name" value="PUA"/>
    <property type="match status" value="1"/>
</dbReference>
<keyword evidence="5" id="KW-0808">Transferase</keyword>
<gene>
    <name evidence="10" type="ORF">JYK00_04495</name>
</gene>
<dbReference type="InterPro" id="IPR015947">
    <property type="entry name" value="PUA-like_sf"/>
</dbReference>
<keyword evidence="11" id="KW-1185">Reference proteome</keyword>
<evidence type="ECO:0000256" key="5">
    <source>
        <dbReference type="ARBA" id="ARBA00022679"/>
    </source>
</evidence>
<dbReference type="Gene3D" id="3.30.750.80">
    <property type="entry name" value="RNA methyltransferase domain (HRMD) like"/>
    <property type="match status" value="1"/>
</dbReference>
<evidence type="ECO:0000313" key="10">
    <source>
        <dbReference type="EMBL" id="QTA38772.1"/>
    </source>
</evidence>
<dbReference type="InterPro" id="IPR029063">
    <property type="entry name" value="SAM-dependent_MTases_sf"/>
</dbReference>
<dbReference type="SUPFAM" id="SSF53335">
    <property type="entry name" value="S-adenosyl-L-methionine-dependent methyltransferases"/>
    <property type="match status" value="1"/>
</dbReference>
<dbReference type="GO" id="GO:0032259">
    <property type="term" value="P:methylation"/>
    <property type="evidence" value="ECO:0007669"/>
    <property type="project" value="UniProtKB-KW"/>
</dbReference>
<feature type="domain" description="PUA" evidence="9">
    <location>
        <begin position="1"/>
        <end position="85"/>
    </location>
</feature>
<evidence type="ECO:0000313" key="11">
    <source>
        <dbReference type="Proteomes" id="UP000671862"/>
    </source>
</evidence>
<dbReference type="GO" id="GO:0008168">
    <property type="term" value="F:methyltransferase activity"/>
    <property type="evidence" value="ECO:0007669"/>
    <property type="project" value="UniProtKB-KW"/>
</dbReference>
<comment type="similarity">
    <text evidence="8">Belongs to the methyltransferase superfamily. RlmI family.</text>
</comment>
<accession>A0ABX7S853</accession>